<sequence length="237" mass="26363">MSLPHSYGIVLNNGSTIVHGRGANIRTPFSAIPVIMHELSPGQHLHLQEPEQGQSKIRSYGGQLGFIEFTTDYRLPRHVHISPPESQNPNDQAFTAERILVLSGVALVELNGEIFVIPPKTLVTIAPGVPHTWTACAKGVRVSAPPDTEDIAKCTGRDNAQRHAPEPVVSTGQFLMVYEYEDPTGFFPTKQTDTLKDIEQYERCDDLESIRIPALSAHEVQQRCTFVWEKAIWKKTS</sequence>
<keyword evidence="2" id="KW-1185">Reference proteome</keyword>
<dbReference type="SUPFAM" id="SSF51182">
    <property type="entry name" value="RmlC-like cupins"/>
    <property type="match status" value="1"/>
</dbReference>
<evidence type="ECO:0000313" key="2">
    <source>
        <dbReference type="Proteomes" id="UP001358417"/>
    </source>
</evidence>
<dbReference type="GeneID" id="89970071"/>
<evidence type="ECO:0000313" key="1">
    <source>
        <dbReference type="EMBL" id="KAK5053893.1"/>
    </source>
</evidence>
<reference evidence="1 2" key="1">
    <citation type="submission" date="2023-08" db="EMBL/GenBank/DDBJ databases">
        <title>Black Yeasts Isolated from many extreme environments.</title>
        <authorList>
            <person name="Coleine C."/>
            <person name="Stajich J.E."/>
            <person name="Selbmann L."/>
        </authorList>
    </citation>
    <scope>NUCLEOTIDE SEQUENCE [LARGE SCALE GENOMIC DNA]</scope>
    <source>
        <strain evidence="1 2">CCFEE 5792</strain>
    </source>
</reference>
<organism evidence="1 2">
    <name type="scientific">Exophiala bonariae</name>
    <dbReference type="NCBI Taxonomy" id="1690606"/>
    <lineage>
        <taxon>Eukaryota</taxon>
        <taxon>Fungi</taxon>
        <taxon>Dikarya</taxon>
        <taxon>Ascomycota</taxon>
        <taxon>Pezizomycotina</taxon>
        <taxon>Eurotiomycetes</taxon>
        <taxon>Chaetothyriomycetidae</taxon>
        <taxon>Chaetothyriales</taxon>
        <taxon>Herpotrichiellaceae</taxon>
        <taxon>Exophiala</taxon>
    </lineage>
</organism>
<dbReference type="Proteomes" id="UP001358417">
    <property type="component" value="Unassembled WGS sequence"/>
</dbReference>
<comment type="caution">
    <text evidence="1">The sequence shown here is derived from an EMBL/GenBank/DDBJ whole genome shotgun (WGS) entry which is preliminary data.</text>
</comment>
<evidence type="ECO:0008006" key="3">
    <source>
        <dbReference type="Google" id="ProtNLM"/>
    </source>
</evidence>
<protein>
    <recommendedName>
        <fullName evidence="3">Cupin 2 conserved barrel domain-containing protein</fullName>
    </recommendedName>
</protein>
<dbReference type="EMBL" id="JAVRRD010000011">
    <property type="protein sequence ID" value="KAK5053893.1"/>
    <property type="molecule type" value="Genomic_DNA"/>
</dbReference>
<dbReference type="AlphaFoldDB" id="A0AAV9NBT0"/>
<dbReference type="RefSeq" id="XP_064707018.1">
    <property type="nucleotide sequence ID" value="XM_064845473.1"/>
</dbReference>
<accession>A0AAV9NBT0</accession>
<dbReference type="InterPro" id="IPR014710">
    <property type="entry name" value="RmlC-like_jellyroll"/>
</dbReference>
<gene>
    <name evidence="1" type="ORF">LTR84_001855</name>
</gene>
<name>A0AAV9NBT0_9EURO</name>
<proteinExistence type="predicted"/>
<dbReference type="Gene3D" id="2.60.120.10">
    <property type="entry name" value="Jelly Rolls"/>
    <property type="match status" value="1"/>
</dbReference>
<dbReference type="InterPro" id="IPR011051">
    <property type="entry name" value="RmlC_Cupin_sf"/>
</dbReference>